<accession>A0ABU2J7T3</accession>
<keyword evidence="2" id="KW-1185">Reference proteome</keyword>
<dbReference type="SUPFAM" id="SSF159659">
    <property type="entry name" value="Cgl1923-like"/>
    <property type="match status" value="1"/>
</dbReference>
<sequence length="305" mass="32649">MLDPAGLFDFVDPLPEFDSPVLVQAMDGFVDAGNGSRLARAHLLSTLESELVVTFDVDQVLDYRGRRPEMLFATDHWESYTAPQLAIHALTDTAGTRFLLLSGPEPDTQWERFSAAIKLIVERLGVRLLVGLNAIPMGVPHTRPSTVIAHGSPPSLVAEYSNWLGTVQVPASAGHLMEFRLGETGLDSMGFAVNVPHYLAHLDYPAAAATLLECVAKAGGLELPVSVLDEAAIVTRVDLDAQVASSEQVASVVHALEAQYDEIVAGRSRGLVADGGRLPTADEIGAEFEQYLSQQPDAGEDPPTS</sequence>
<dbReference type="InterPro" id="IPR038389">
    <property type="entry name" value="PSMG2_sf"/>
</dbReference>
<dbReference type="Gene3D" id="1.10.287.100">
    <property type="match status" value="1"/>
</dbReference>
<evidence type="ECO:0000313" key="1">
    <source>
        <dbReference type="EMBL" id="MDT0260333.1"/>
    </source>
</evidence>
<dbReference type="PIRSF" id="PIRSF028754">
    <property type="entry name" value="UCP028754"/>
    <property type="match status" value="1"/>
</dbReference>
<name>A0ABU2J7T3_9ACTN</name>
<dbReference type="InterPro" id="IPR008492">
    <property type="entry name" value="Rv2714-like"/>
</dbReference>
<dbReference type="Proteomes" id="UP001183176">
    <property type="component" value="Unassembled WGS sequence"/>
</dbReference>
<dbReference type="InterPro" id="IPR019151">
    <property type="entry name" value="Proteasome_assmbl_chaperone_2"/>
</dbReference>
<reference evidence="2" key="1">
    <citation type="submission" date="2023-07" db="EMBL/GenBank/DDBJ databases">
        <title>30 novel species of actinomycetes from the DSMZ collection.</title>
        <authorList>
            <person name="Nouioui I."/>
        </authorList>
    </citation>
    <scope>NUCLEOTIDE SEQUENCE [LARGE SCALE GENOMIC DNA]</scope>
    <source>
        <strain evidence="2">DSM 44399</strain>
    </source>
</reference>
<dbReference type="RefSeq" id="WP_311421491.1">
    <property type="nucleotide sequence ID" value="NZ_JAVREH010000003.1"/>
</dbReference>
<comment type="caution">
    <text evidence="1">The sequence shown here is derived from an EMBL/GenBank/DDBJ whole genome shotgun (WGS) entry which is preliminary data.</text>
</comment>
<dbReference type="Gene3D" id="3.40.50.10900">
    <property type="entry name" value="PAC-like subunit"/>
    <property type="match status" value="1"/>
</dbReference>
<protein>
    <submittedName>
        <fullName evidence="1">PAC2 family protein</fullName>
    </submittedName>
</protein>
<dbReference type="EMBL" id="JAVREH010000003">
    <property type="protein sequence ID" value="MDT0260333.1"/>
    <property type="molecule type" value="Genomic_DNA"/>
</dbReference>
<gene>
    <name evidence="1" type="ORF">RM423_02880</name>
</gene>
<proteinExistence type="predicted"/>
<dbReference type="Pfam" id="PF09754">
    <property type="entry name" value="PAC2"/>
    <property type="match status" value="1"/>
</dbReference>
<organism evidence="1 2">
    <name type="scientific">Jatrophihabitans lederbergiae</name>
    <dbReference type="NCBI Taxonomy" id="3075547"/>
    <lineage>
        <taxon>Bacteria</taxon>
        <taxon>Bacillati</taxon>
        <taxon>Actinomycetota</taxon>
        <taxon>Actinomycetes</taxon>
        <taxon>Jatrophihabitantales</taxon>
        <taxon>Jatrophihabitantaceae</taxon>
        <taxon>Jatrophihabitans</taxon>
    </lineage>
</organism>
<evidence type="ECO:0000313" key="2">
    <source>
        <dbReference type="Proteomes" id="UP001183176"/>
    </source>
</evidence>